<proteinExistence type="predicted"/>
<organism evidence="1">
    <name type="scientific">Arundo donax</name>
    <name type="common">Giant reed</name>
    <name type="synonym">Donax arundinaceus</name>
    <dbReference type="NCBI Taxonomy" id="35708"/>
    <lineage>
        <taxon>Eukaryota</taxon>
        <taxon>Viridiplantae</taxon>
        <taxon>Streptophyta</taxon>
        <taxon>Embryophyta</taxon>
        <taxon>Tracheophyta</taxon>
        <taxon>Spermatophyta</taxon>
        <taxon>Magnoliopsida</taxon>
        <taxon>Liliopsida</taxon>
        <taxon>Poales</taxon>
        <taxon>Poaceae</taxon>
        <taxon>PACMAD clade</taxon>
        <taxon>Arundinoideae</taxon>
        <taxon>Arundineae</taxon>
        <taxon>Arundo</taxon>
    </lineage>
</organism>
<reference evidence="1" key="1">
    <citation type="submission" date="2014-09" db="EMBL/GenBank/DDBJ databases">
        <authorList>
            <person name="Magalhaes I.L.F."/>
            <person name="Oliveira U."/>
            <person name="Santos F.R."/>
            <person name="Vidigal T.H.D.A."/>
            <person name="Brescovit A.D."/>
            <person name="Santos A.J."/>
        </authorList>
    </citation>
    <scope>NUCLEOTIDE SEQUENCE</scope>
    <source>
        <tissue evidence="1">Shoot tissue taken approximately 20 cm above the soil surface</tissue>
    </source>
</reference>
<reference evidence="1" key="2">
    <citation type="journal article" date="2015" name="Data Brief">
        <title>Shoot transcriptome of the giant reed, Arundo donax.</title>
        <authorList>
            <person name="Barrero R.A."/>
            <person name="Guerrero F.D."/>
            <person name="Moolhuijzen P."/>
            <person name="Goolsby J.A."/>
            <person name="Tidwell J."/>
            <person name="Bellgard S.E."/>
            <person name="Bellgard M.I."/>
        </authorList>
    </citation>
    <scope>NUCLEOTIDE SEQUENCE</scope>
    <source>
        <tissue evidence="1">Shoot tissue taken approximately 20 cm above the soil surface</tissue>
    </source>
</reference>
<dbReference type="EMBL" id="GBRH01221257">
    <property type="protein sequence ID" value="JAD76638.1"/>
    <property type="molecule type" value="Transcribed_RNA"/>
</dbReference>
<accession>A0A0A9CQE9</accession>
<dbReference type="AlphaFoldDB" id="A0A0A9CQE9"/>
<sequence length="27" mass="3574">MYKHHKTTVIQIHLRNKNRRYYNQYMH</sequence>
<protein>
    <submittedName>
        <fullName evidence="1">Uncharacterized protein</fullName>
    </submittedName>
</protein>
<name>A0A0A9CQE9_ARUDO</name>
<evidence type="ECO:0000313" key="1">
    <source>
        <dbReference type="EMBL" id="JAD76638.1"/>
    </source>
</evidence>